<name>A0AAE4ME43_9EURY</name>
<evidence type="ECO:0000313" key="2">
    <source>
        <dbReference type="Proteomes" id="UP001273136"/>
    </source>
</evidence>
<protein>
    <submittedName>
        <fullName evidence="1">Uncharacterized protein</fullName>
    </submittedName>
</protein>
<evidence type="ECO:0000313" key="1">
    <source>
        <dbReference type="EMBL" id="MDV0442456.1"/>
    </source>
</evidence>
<proteinExistence type="predicted"/>
<dbReference type="RefSeq" id="WP_338094877.1">
    <property type="nucleotide sequence ID" value="NZ_JAWDKA010000010.1"/>
</dbReference>
<dbReference type="EMBL" id="JAWDKA010000010">
    <property type="protein sequence ID" value="MDV0442456.1"/>
    <property type="molecule type" value="Genomic_DNA"/>
</dbReference>
<accession>A0AAE4ME43</accession>
<sequence>MEILSFPLTRASGTLSITADTREDTVYIEGEGVTCRQALVLIGLGIGIWALIAIPGEIKEAESTHVIELSNAFMDLKLSADKMRVNDLSGARFSMLMPGSSGMSGTTIEFEETGGKLSIVGTEGIPPKTWSVERLSARVGGTRGTTVIGYEGGGVFRSDNGHGVWLTPGLLEVYPDTTETNATVRVDMVIVNLSGAAMASSNLAAPVDFQYVERTDDFTWSKATNNTLEISFTGGSKEQRDLWYALFRESALRYDEKPDSQKIEVKASNNNGEYATLTINVKTGGDEWVKVYVREATYDVSLMKRYES</sequence>
<dbReference type="AlphaFoldDB" id="A0AAE4ME43"/>
<dbReference type="Proteomes" id="UP001273136">
    <property type="component" value="Unassembled WGS sequence"/>
</dbReference>
<comment type="caution">
    <text evidence="1">The sequence shown here is derived from an EMBL/GenBank/DDBJ whole genome shotgun (WGS) entry which is preliminary data.</text>
</comment>
<keyword evidence="2" id="KW-1185">Reference proteome</keyword>
<gene>
    <name evidence="1" type="ORF">McpAg1_17000</name>
</gene>
<organism evidence="1 2">
    <name type="scientific">Methanorbis furvi</name>
    <dbReference type="NCBI Taxonomy" id="3028299"/>
    <lineage>
        <taxon>Archaea</taxon>
        <taxon>Methanobacteriati</taxon>
        <taxon>Methanobacteriota</taxon>
        <taxon>Stenosarchaea group</taxon>
        <taxon>Methanomicrobia</taxon>
        <taxon>Methanomicrobiales</taxon>
        <taxon>Methanocorpusculaceae</taxon>
        <taxon>Methanorbis</taxon>
    </lineage>
</organism>
<reference evidence="1" key="1">
    <citation type="submission" date="2023-06" db="EMBL/GenBank/DDBJ databases">
        <title>Genome sequence of Methancorpusculaceae sp. Ag1.</title>
        <authorList>
            <person name="Protasov E."/>
            <person name="Platt K."/>
            <person name="Poehlein A."/>
            <person name="Daniel R."/>
            <person name="Brune A."/>
        </authorList>
    </citation>
    <scope>NUCLEOTIDE SEQUENCE</scope>
    <source>
        <strain evidence="1">Ag1</strain>
    </source>
</reference>